<sequence>MSGPRTEPATANRFGVRDLTQAYSGVQVLRGVDFQLTTGQIEALIGENGSGKSTLIKVLTGAMRPTGGTLYLDGNPVSWSSPQDAHAAGVAVVHQNYNLFPDMSVEHNLLAGARRPPRSAKALGAVDHVRWRDRVLRAFDALQVDLDPRITVRALGPAERKFVEIARAMLFNPRFLILDEPTAAMEPAAAKRVLRMMRTLRDRGLGLAFVSHRLDEVVATADGITVLRDGARVARRPAVGLTTRELATMMIGDRSAQSAPRRSSRAGSDVLVALRGVRVGNTRGGVDLDVHAGEILAVTGLPGSGAEALVAMLAGDVPLPGTCRLGGKPVRISNVRDAHRHGVGLIPEDRKGRGLVVGQSCAFNVSLASFGRVSRYGWLSRQRLLRRAEHYRDLLGIRMAAPDVPVATLSGGNQQKVMIAKLLASEVRVMAIEEPTQGVDIGGRAQIHDLLGDFADKGNAVLLYSTDLAEVLALADRIAVFRHGHLAELWPASELDERDLAARVVGVVTEGTHR</sequence>
<evidence type="ECO:0000256" key="3">
    <source>
        <dbReference type="ARBA" id="ARBA00022741"/>
    </source>
</evidence>
<keyword evidence="1" id="KW-0813">Transport</keyword>
<name>A0AAJ3TSS0_9MYCO</name>
<evidence type="ECO:0000313" key="7">
    <source>
        <dbReference type="Proteomes" id="UP000193387"/>
    </source>
</evidence>
<accession>A0AAJ3TSS0</accession>
<dbReference type="AlphaFoldDB" id="A0AAJ3TSS0"/>
<dbReference type="InterPro" id="IPR003593">
    <property type="entry name" value="AAA+_ATPase"/>
</dbReference>
<keyword evidence="2" id="KW-0677">Repeat</keyword>
<dbReference type="InterPro" id="IPR027417">
    <property type="entry name" value="P-loop_NTPase"/>
</dbReference>
<evidence type="ECO:0000256" key="4">
    <source>
        <dbReference type="ARBA" id="ARBA00022840"/>
    </source>
</evidence>
<dbReference type="SUPFAM" id="SSF52540">
    <property type="entry name" value="P-loop containing nucleoside triphosphate hydrolases"/>
    <property type="match status" value="2"/>
</dbReference>
<dbReference type="CDD" id="cd03216">
    <property type="entry name" value="ABC_Carb_Monos_I"/>
    <property type="match status" value="1"/>
</dbReference>
<reference evidence="6 7" key="1">
    <citation type="submission" date="2016-01" db="EMBL/GenBank/DDBJ databases">
        <title>The new phylogeny of the genus Mycobacterium.</title>
        <authorList>
            <person name="Tarcisio F."/>
            <person name="Conor M."/>
            <person name="Antonella G."/>
            <person name="Elisabetta G."/>
            <person name="Giulia F.S."/>
            <person name="Sara T."/>
            <person name="Anna F."/>
            <person name="Clotilde B."/>
            <person name="Roberto B."/>
            <person name="Veronica D.S."/>
            <person name="Fabio R."/>
            <person name="Monica P."/>
            <person name="Olivier J."/>
            <person name="Enrico T."/>
            <person name="Nicola S."/>
        </authorList>
    </citation>
    <scope>NUCLEOTIDE SEQUENCE [LARGE SCALE GENOMIC DNA]</scope>
    <source>
        <strain evidence="6 7">DSM 44616</strain>
    </source>
</reference>
<evidence type="ECO:0000259" key="5">
    <source>
        <dbReference type="PROSITE" id="PS50893"/>
    </source>
</evidence>
<dbReference type="RefSeq" id="WP_085258591.1">
    <property type="nucleotide sequence ID" value="NZ_AP022573.1"/>
</dbReference>
<dbReference type="PANTHER" id="PTHR43790">
    <property type="entry name" value="CARBOHYDRATE TRANSPORT ATP-BINDING PROTEIN MG119-RELATED"/>
    <property type="match status" value="1"/>
</dbReference>
<dbReference type="CDD" id="cd03215">
    <property type="entry name" value="ABC_Carb_Monos_II"/>
    <property type="match status" value="1"/>
</dbReference>
<keyword evidence="7" id="KW-1185">Reference proteome</keyword>
<dbReference type="Pfam" id="PF00005">
    <property type="entry name" value="ABC_tran"/>
    <property type="match status" value="2"/>
</dbReference>
<evidence type="ECO:0000313" key="6">
    <source>
        <dbReference type="EMBL" id="ORW64188.1"/>
    </source>
</evidence>
<gene>
    <name evidence="6" type="ORF">AWC23_26490</name>
</gene>
<evidence type="ECO:0000256" key="1">
    <source>
        <dbReference type="ARBA" id="ARBA00022448"/>
    </source>
</evidence>
<feature type="domain" description="ABC transporter" evidence="5">
    <location>
        <begin position="14"/>
        <end position="254"/>
    </location>
</feature>
<dbReference type="GO" id="GO:0005524">
    <property type="term" value="F:ATP binding"/>
    <property type="evidence" value="ECO:0007669"/>
    <property type="project" value="UniProtKB-KW"/>
</dbReference>
<dbReference type="InterPro" id="IPR017871">
    <property type="entry name" value="ABC_transporter-like_CS"/>
</dbReference>
<organism evidence="6 7">
    <name type="scientific">Mycobacterium saskatchewanense</name>
    <dbReference type="NCBI Taxonomy" id="220927"/>
    <lineage>
        <taxon>Bacteria</taxon>
        <taxon>Bacillati</taxon>
        <taxon>Actinomycetota</taxon>
        <taxon>Actinomycetes</taxon>
        <taxon>Mycobacteriales</taxon>
        <taxon>Mycobacteriaceae</taxon>
        <taxon>Mycobacterium</taxon>
        <taxon>Mycobacterium simiae complex</taxon>
    </lineage>
</organism>
<dbReference type="GO" id="GO:0016887">
    <property type="term" value="F:ATP hydrolysis activity"/>
    <property type="evidence" value="ECO:0007669"/>
    <property type="project" value="InterPro"/>
</dbReference>
<dbReference type="PROSITE" id="PS00211">
    <property type="entry name" value="ABC_TRANSPORTER_1"/>
    <property type="match status" value="1"/>
</dbReference>
<feature type="domain" description="ABC transporter" evidence="5">
    <location>
        <begin position="265"/>
        <end position="508"/>
    </location>
</feature>
<dbReference type="Proteomes" id="UP000193387">
    <property type="component" value="Unassembled WGS sequence"/>
</dbReference>
<dbReference type="InterPro" id="IPR003439">
    <property type="entry name" value="ABC_transporter-like_ATP-bd"/>
</dbReference>
<dbReference type="PANTHER" id="PTHR43790:SF9">
    <property type="entry name" value="GALACTOFURANOSE TRANSPORTER ATP-BINDING PROTEIN YTFR"/>
    <property type="match status" value="1"/>
</dbReference>
<evidence type="ECO:0000256" key="2">
    <source>
        <dbReference type="ARBA" id="ARBA00022737"/>
    </source>
</evidence>
<dbReference type="PROSITE" id="PS50893">
    <property type="entry name" value="ABC_TRANSPORTER_2"/>
    <property type="match status" value="2"/>
</dbReference>
<keyword evidence="3" id="KW-0547">Nucleotide-binding</keyword>
<keyword evidence="4" id="KW-0067">ATP-binding</keyword>
<dbReference type="EMBL" id="LQPR01000084">
    <property type="protein sequence ID" value="ORW64188.1"/>
    <property type="molecule type" value="Genomic_DNA"/>
</dbReference>
<comment type="caution">
    <text evidence="6">The sequence shown here is derived from an EMBL/GenBank/DDBJ whole genome shotgun (WGS) entry which is preliminary data.</text>
</comment>
<proteinExistence type="predicted"/>
<dbReference type="SMART" id="SM00382">
    <property type="entry name" value="AAA"/>
    <property type="match status" value="2"/>
</dbReference>
<dbReference type="Gene3D" id="3.40.50.300">
    <property type="entry name" value="P-loop containing nucleotide triphosphate hydrolases"/>
    <property type="match status" value="2"/>
</dbReference>
<protein>
    <recommendedName>
        <fullName evidence="5">ABC transporter domain-containing protein</fullName>
    </recommendedName>
</protein>
<dbReference type="InterPro" id="IPR050107">
    <property type="entry name" value="ABC_carbohydrate_import_ATPase"/>
</dbReference>